<proteinExistence type="predicted"/>
<dbReference type="Proteomes" id="UP000799772">
    <property type="component" value="Unassembled WGS sequence"/>
</dbReference>
<dbReference type="InterPro" id="IPR037401">
    <property type="entry name" value="SnoaL-like"/>
</dbReference>
<dbReference type="Pfam" id="PF13577">
    <property type="entry name" value="SnoaL_4"/>
    <property type="match status" value="1"/>
</dbReference>
<evidence type="ECO:0000313" key="2">
    <source>
        <dbReference type="EMBL" id="KAF2103330.1"/>
    </source>
</evidence>
<comment type="caution">
    <text evidence="2">The sequence shown here is derived from an EMBL/GenBank/DDBJ whole genome shotgun (WGS) entry which is preliminary data.</text>
</comment>
<gene>
    <name evidence="2" type="ORF">NA57DRAFT_72306</name>
</gene>
<organism evidence="2 3">
    <name type="scientific">Rhizodiscina lignyota</name>
    <dbReference type="NCBI Taxonomy" id="1504668"/>
    <lineage>
        <taxon>Eukaryota</taxon>
        <taxon>Fungi</taxon>
        <taxon>Dikarya</taxon>
        <taxon>Ascomycota</taxon>
        <taxon>Pezizomycotina</taxon>
        <taxon>Dothideomycetes</taxon>
        <taxon>Pleosporomycetidae</taxon>
        <taxon>Aulographales</taxon>
        <taxon>Rhizodiscinaceae</taxon>
        <taxon>Rhizodiscina</taxon>
    </lineage>
</organism>
<sequence>MDRLIAQDAIMKRVYQWADAEDALDRESIVSLFMPEQKLTLDMSSLLGVPSMEITPVQFWEQIYNSLAGFTATQHLMTNPLFTFDEENPLKMRVVVNVLAYHCIEADGKLESVTSRGKEEIDFEMHSGKWMIRAIIIKPTAPGDNPQLYQVASERVHKGDVRKGK</sequence>
<evidence type="ECO:0000259" key="1">
    <source>
        <dbReference type="Pfam" id="PF13577"/>
    </source>
</evidence>
<dbReference type="SUPFAM" id="SSF54427">
    <property type="entry name" value="NTF2-like"/>
    <property type="match status" value="1"/>
</dbReference>
<dbReference type="EMBL" id="ML978122">
    <property type="protein sequence ID" value="KAF2103330.1"/>
    <property type="molecule type" value="Genomic_DNA"/>
</dbReference>
<keyword evidence="3" id="KW-1185">Reference proteome</keyword>
<feature type="domain" description="SnoaL-like" evidence="1">
    <location>
        <begin position="3"/>
        <end position="133"/>
    </location>
</feature>
<name>A0A9P4MAJ8_9PEZI</name>
<evidence type="ECO:0000313" key="3">
    <source>
        <dbReference type="Proteomes" id="UP000799772"/>
    </source>
</evidence>
<dbReference type="InterPro" id="IPR032710">
    <property type="entry name" value="NTF2-like_dom_sf"/>
</dbReference>
<protein>
    <recommendedName>
        <fullName evidence="1">SnoaL-like domain-containing protein</fullName>
    </recommendedName>
</protein>
<dbReference type="Gene3D" id="3.10.450.50">
    <property type="match status" value="1"/>
</dbReference>
<dbReference type="AlphaFoldDB" id="A0A9P4MAJ8"/>
<dbReference type="OrthoDB" id="5227249at2759"/>
<reference evidence="2" key="1">
    <citation type="journal article" date="2020" name="Stud. Mycol.">
        <title>101 Dothideomycetes genomes: a test case for predicting lifestyles and emergence of pathogens.</title>
        <authorList>
            <person name="Haridas S."/>
            <person name="Albert R."/>
            <person name="Binder M."/>
            <person name="Bloem J."/>
            <person name="Labutti K."/>
            <person name="Salamov A."/>
            <person name="Andreopoulos B."/>
            <person name="Baker S."/>
            <person name="Barry K."/>
            <person name="Bills G."/>
            <person name="Bluhm B."/>
            <person name="Cannon C."/>
            <person name="Castanera R."/>
            <person name="Culley D."/>
            <person name="Daum C."/>
            <person name="Ezra D."/>
            <person name="Gonzalez J."/>
            <person name="Henrissat B."/>
            <person name="Kuo A."/>
            <person name="Liang C."/>
            <person name="Lipzen A."/>
            <person name="Lutzoni F."/>
            <person name="Magnuson J."/>
            <person name="Mondo S."/>
            <person name="Nolan M."/>
            <person name="Ohm R."/>
            <person name="Pangilinan J."/>
            <person name="Park H.-J."/>
            <person name="Ramirez L."/>
            <person name="Alfaro M."/>
            <person name="Sun H."/>
            <person name="Tritt A."/>
            <person name="Yoshinaga Y."/>
            <person name="Zwiers L.-H."/>
            <person name="Turgeon B."/>
            <person name="Goodwin S."/>
            <person name="Spatafora J."/>
            <person name="Crous P."/>
            <person name="Grigoriev I."/>
        </authorList>
    </citation>
    <scope>NUCLEOTIDE SEQUENCE</scope>
    <source>
        <strain evidence="2">CBS 133067</strain>
    </source>
</reference>
<accession>A0A9P4MAJ8</accession>